<keyword evidence="1" id="KW-0812">Transmembrane</keyword>
<comment type="caution">
    <text evidence="2">The sequence shown here is derived from an EMBL/GenBank/DDBJ whole genome shotgun (WGS) entry which is preliminary data.</text>
</comment>
<evidence type="ECO:0000313" key="2">
    <source>
        <dbReference type="EMBL" id="NNG67628.1"/>
    </source>
</evidence>
<keyword evidence="1" id="KW-1133">Transmembrane helix</keyword>
<protein>
    <submittedName>
        <fullName evidence="2">Uncharacterized protein</fullName>
    </submittedName>
</protein>
<evidence type="ECO:0000256" key="1">
    <source>
        <dbReference type="SAM" id="Phobius"/>
    </source>
</evidence>
<reference evidence="2 3" key="1">
    <citation type="submission" date="2020-04" db="EMBL/GenBank/DDBJ databases">
        <title>Draft genome sequence of Caldanaerobacter sunterraneus. strain 1523vc isolated from Griffin hot spring, Kamchatka, Russia.</title>
        <authorList>
            <person name="Toshchakov S.V."/>
            <person name="Podosokorskaya O.A."/>
            <person name="Kublanov I.V."/>
            <person name="Korzhenkov A."/>
            <person name="Patrushev M.V."/>
        </authorList>
    </citation>
    <scope>NUCLEOTIDE SEQUENCE [LARGE SCALE GENOMIC DNA]</scope>
    <source>
        <strain evidence="2 3">1523vc</strain>
    </source>
</reference>
<proteinExistence type="predicted"/>
<dbReference type="EMBL" id="JABEQB010000034">
    <property type="protein sequence ID" value="NNG67628.1"/>
    <property type="molecule type" value="Genomic_DNA"/>
</dbReference>
<sequence length="311" mass="35576">MGYNKVFKIISAILVFTLFFTFATTWAYVELGKGYQKIYSDWQNPDDWLIVEGAADSVGDSRNYAVGTEIVRRAHTFALTYDSYRQSWGTTFIPSSRYHQIRSEVPDYHTNPSTIRYSDPFGYDNSQNASIPLIVDYALDILWNYATDVFRLPLPSPWGLIKKDTGITIIKDSDLMGITFRYNNDPKLQGCDYLIYIDKINGQVPNGDYWIDVYAKAEAGLLVSTPYSYYTANSVKENINSIKLPNTEVENILINGPRGLYRQENIKHIPLTQYAKELNAQKSDEIRAMSISWIKEGDINIWLVGDFKIGQ</sequence>
<organism evidence="2 3">
    <name type="scientific">Caldanaerobacter subterraneus</name>
    <dbReference type="NCBI Taxonomy" id="911092"/>
    <lineage>
        <taxon>Bacteria</taxon>
        <taxon>Bacillati</taxon>
        <taxon>Bacillota</taxon>
        <taxon>Clostridia</taxon>
        <taxon>Thermoanaerobacterales</taxon>
        <taxon>Thermoanaerobacteraceae</taxon>
        <taxon>Caldanaerobacter</taxon>
    </lineage>
</organism>
<evidence type="ECO:0000313" key="3">
    <source>
        <dbReference type="Proteomes" id="UP000529861"/>
    </source>
</evidence>
<dbReference type="Proteomes" id="UP000529861">
    <property type="component" value="Unassembled WGS sequence"/>
</dbReference>
<name>A0A7Y2PMZ6_9THEO</name>
<accession>A0A7Y2PMZ6</accession>
<dbReference type="AlphaFoldDB" id="A0A7Y2PMZ6"/>
<keyword evidence="1" id="KW-0472">Membrane</keyword>
<dbReference type="RefSeq" id="WP_170271394.1">
    <property type="nucleotide sequence ID" value="NZ_JABEQB010000034.1"/>
</dbReference>
<gene>
    <name evidence="2" type="ORF">HKI81_10470</name>
</gene>
<feature type="transmembrane region" description="Helical" evidence="1">
    <location>
        <begin position="6"/>
        <end position="29"/>
    </location>
</feature>